<organism evidence="1 2">
    <name type="scientific">Diplocarpon rosae</name>
    <dbReference type="NCBI Taxonomy" id="946125"/>
    <lineage>
        <taxon>Eukaryota</taxon>
        <taxon>Fungi</taxon>
        <taxon>Dikarya</taxon>
        <taxon>Ascomycota</taxon>
        <taxon>Pezizomycotina</taxon>
        <taxon>Leotiomycetes</taxon>
        <taxon>Helotiales</taxon>
        <taxon>Drepanopezizaceae</taxon>
        <taxon>Diplocarpon</taxon>
    </lineage>
</organism>
<dbReference type="Proteomes" id="UP001285354">
    <property type="component" value="Unassembled WGS sequence"/>
</dbReference>
<gene>
    <name evidence="1" type="ORF">QTJ16_004172</name>
</gene>
<comment type="caution">
    <text evidence="1">The sequence shown here is derived from an EMBL/GenBank/DDBJ whole genome shotgun (WGS) entry which is preliminary data.</text>
</comment>
<dbReference type="EMBL" id="JAUBYV010000005">
    <property type="protein sequence ID" value="KAK2626997.1"/>
    <property type="molecule type" value="Genomic_DNA"/>
</dbReference>
<accession>A0AAD9T0Q2</accession>
<sequence length="166" mass="18273">MTEDEGRKLIRELVKASYSFLAAPSILSMNSIMAQQPESCLTNFLQAAPELSYTIPNTNPATLEALLYSVLQIAFNSAYSRFERTGHGESEKDNLLTTVKTEYLFQFKRATEVVEVHSGAVVGGSNHVESAFIIKREADDAGANAEVHFGAAIDSSQDKTKSRYLF</sequence>
<dbReference type="AlphaFoldDB" id="A0AAD9T0Q2"/>
<protein>
    <submittedName>
        <fullName evidence="1">Uncharacterized protein</fullName>
    </submittedName>
</protein>
<reference evidence="1" key="1">
    <citation type="submission" date="2023-06" db="EMBL/GenBank/DDBJ databases">
        <title>Draft genome of Marssonina rosae.</title>
        <authorList>
            <person name="Cheng Q."/>
        </authorList>
    </citation>
    <scope>NUCLEOTIDE SEQUENCE</scope>
    <source>
        <strain evidence="1">R4</strain>
    </source>
</reference>
<proteinExistence type="predicted"/>
<name>A0AAD9T0Q2_9HELO</name>
<keyword evidence="2" id="KW-1185">Reference proteome</keyword>
<evidence type="ECO:0000313" key="2">
    <source>
        <dbReference type="Proteomes" id="UP001285354"/>
    </source>
</evidence>
<evidence type="ECO:0000313" key="1">
    <source>
        <dbReference type="EMBL" id="KAK2626997.1"/>
    </source>
</evidence>